<protein>
    <submittedName>
        <fullName evidence="2">Uncharacterized protein involved in exopolysaccharide biosynthesis/Mrp family chromosome partitioning ATPase</fullName>
    </submittedName>
</protein>
<dbReference type="EMBL" id="JAUSVP010000001">
    <property type="protein sequence ID" value="MDQ0445722.1"/>
    <property type="molecule type" value="Genomic_DNA"/>
</dbReference>
<organism evidence="2 3">
    <name type="scientific">Methylobacterium aerolatum</name>
    <dbReference type="NCBI Taxonomy" id="418708"/>
    <lineage>
        <taxon>Bacteria</taxon>
        <taxon>Pseudomonadati</taxon>
        <taxon>Pseudomonadota</taxon>
        <taxon>Alphaproteobacteria</taxon>
        <taxon>Hyphomicrobiales</taxon>
        <taxon>Methylobacteriaceae</taxon>
        <taxon>Methylobacterium</taxon>
    </lineage>
</organism>
<proteinExistence type="predicted"/>
<evidence type="ECO:0000256" key="1">
    <source>
        <dbReference type="SAM" id="Phobius"/>
    </source>
</evidence>
<dbReference type="InterPro" id="IPR050445">
    <property type="entry name" value="Bact_polysacc_biosynth/exp"/>
</dbReference>
<comment type="caution">
    <text evidence="2">The sequence shown here is derived from an EMBL/GenBank/DDBJ whole genome shotgun (WGS) entry which is preliminary data.</text>
</comment>
<evidence type="ECO:0000313" key="3">
    <source>
        <dbReference type="Proteomes" id="UP001231124"/>
    </source>
</evidence>
<reference evidence="2 3" key="1">
    <citation type="submission" date="2023-07" db="EMBL/GenBank/DDBJ databases">
        <title>Genomic Encyclopedia of Type Strains, Phase IV (KMG-IV): sequencing the most valuable type-strain genomes for metagenomic binning, comparative biology and taxonomic classification.</title>
        <authorList>
            <person name="Goeker M."/>
        </authorList>
    </citation>
    <scope>NUCLEOTIDE SEQUENCE [LARGE SCALE GENOMIC DNA]</scope>
    <source>
        <strain evidence="2 3">DSM 19013</strain>
    </source>
</reference>
<name>A0ABU0HUZ9_9HYPH</name>
<keyword evidence="1" id="KW-1133">Transmembrane helix</keyword>
<keyword evidence="1" id="KW-0472">Membrane</keyword>
<feature type="transmembrane region" description="Helical" evidence="1">
    <location>
        <begin position="42"/>
        <end position="61"/>
    </location>
</feature>
<evidence type="ECO:0000313" key="2">
    <source>
        <dbReference type="EMBL" id="MDQ0445722.1"/>
    </source>
</evidence>
<dbReference type="SUPFAM" id="SSF52540">
    <property type="entry name" value="P-loop containing nucleoside triphosphate hydrolases"/>
    <property type="match status" value="1"/>
</dbReference>
<keyword evidence="1" id="KW-0812">Transmembrane</keyword>
<accession>A0ABU0HUZ9</accession>
<dbReference type="PANTHER" id="PTHR32309:SF13">
    <property type="entry name" value="FERRIC ENTEROBACTIN TRANSPORT PROTEIN FEPE"/>
    <property type="match status" value="1"/>
</dbReference>
<dbReference type="Proteomes" id="UP001231124">
    <property type="component" value="Unassembled WGS sequence"/>
</dbReference>
<dbReference type="Gene3D" id="3.40.50.300">
    <property type="entry name" value="P-loop containing nucleotide triphosphate hydrolases"/>
    <property type="match status" value="1"/>
</dbReference>
<keyword evidence="3" id="KW-1185">Reference proteome</keyword>
<gene>
    <name evidence="2" type="ORF">QO012_000200</name>
</gene>
<dbReference type="PANTHER" id="PTHR32309">
    <property type="entry name" value="TYROSINE-PROTEIN KINASE"/>
    <property type="match status" value="1"/>
</dbReference>
<dbReference type="InterPro" id="IPR027417">
    <property type="entry name" value="P-loop_NTPase"/>
</dbReference>
<sequence length="713" mass="76477">MQLVERDNRSRGGSEFQRAEHDEWDAFRLEIREALASLRRHWVLILMAVVAAVAVAVPVVATRTPTYVGAAQILLDPRGLNVVSNEIVPQPPSSDVNDAVIETQTRFLHFDTVLREVVVALHLDADPAFGVKRGLASRIKEMLGLGSGPTLDPVDVATAVLGKQTTVQRDGKSFVVNLTVKADDPAKAARIATTIGHAFVDDIERRRRDVVAKAREAMSATLKGQSERVIAAEQTVEQYKREIGVVDSDGKVLNTARLSELNSQLLAARAQTRTLAARVAALDGQGASAPEPGAPDPIDSTMLSQLRLNLAEILRQQDNLRATLGPRHPAALELDAQVKSLRAAVTRESNRIRSSLRSDLVAAQTREQSLQKDIARTEAETIKTNTALVTLRQLEREALAQRSVYEKTLGRERELLEQESVVTSNVALVSPSKPDTQPIDLQPAMILAAAGLLGLIVVGGGSTLYDRRGGRLHSAERLTARTGIPVLGVLPLPRKGLRETTEAVPVLAGARTSSSARILTRLADYLDEAAEHGQVRLLVVAASDGPLSTIIAQNLVLAQAARGRRALLVDGDTRSGRLTWMIPRDRHAGVVSCTVEGYPPFCATTVSERPPTETAGDRDEGYDCVVIDGGAGEDETRLRRAASTATAIVLVAESGVATSDRIEELRAALLSSSDKIAGALFVVNGADPIVSAPARARPLPQRFALASDKEALA</sequence>
<dbReference type="RefSeq" id="WP_238205491.1">
    <property type="nucleotide sequence ID" value="NZ_BPQE01000023.1"/>
</dbReference>